<dbReference type="Proteomes" id="UP001212841">
    <property type="component" value="Unassembled WGS sequence"/>
</dbReference>
<feature type="region of interest" description="Disordered" evidence="1">
    <location>
        <begin position="327"/>
        <end position="446"/>
    </location>
</feature>
<name>A0AAD5S3M6_9FUNG</name>
<dbReference type="EMBL" id="JADGJD010001465">
    <property type="protein sequence ID" value="KAJ3041753.1"/>
    <property type="molecule type" value="Genomic_DNA"/>
</dbReference>
<feature type="compositionally biased region" description="Gly residues" evidence="1">
    <location>
        <begin position="416"/>
        <end position="431"/>
    </location>
</feature>
<feature type="compositionally biased region" description="Pro residues" evidence="1">
    <location>
        <begin position="53"/>
        <end position="65"/>
    </location>
</feature>
<feature type="region of interest" description="Disordered" evidence="1">
    <location>
        <begin position="131"/>
        <end position="178"/>
    </location>
</feature>
<feature type="region of interest" description="Disordered" evidence="1">
    <location>
        <begin position="94"/>
        <end position="113"/>
    </location>
</feature>
<reference evidence="2" key="1">
    <citation type="submission" date="2020-05" db="EMBL/GenBank/DDBJ databases">
        <title>Phylogenomic resolution of chytrid fungi.</title>
        <authorList>
            <person name="Stajich J.E."/>
            <person name="Amses K."/>
            <person name="Simmons R."/>
            <person name="Seto K."/>
            <person name="Myers J."/>
            <person name="Bonds A."/>
            <person name="Quandt C.A."/>
            <person name="Barry K."/>
            <person name="Liu P."/>
            <person name="Grigoriev I."/>
            <person name="Longcore J.E."/>
            <person name="James T.Y."/>
        </authorList>
    </citation>
    <scope>NUCLEOTIDE SEQUENCE</scope>
    <source>
        <strain evidence="2">JEL0318</strain>
    </source>
</reference>
<evidence type="ECO:0000313" key="3">
    <source>
        <dbReference type="Proteomes" id="UP001212841"/>
    </source>
</evidence>
<evidence type="ECO:0000313" key="2">
    <source>
        <dbReference type="EMBL" id="KAJ3041753.1"/>
    </source>
</evidence>
<proteinExistence type="predicted"/>
<feature type="region of interest" description="Disordered" evidence="1">
    <location>
        <begin position="238"/>
        <end position="305"/>
    </location>
</feature>
<sequence>MTGDDKTRPPQGHSYNFAITTSAQDWLASEPLPHLHPSTVLQPRHQNAHQPQQPVPPPPARPPAFPLGTPTFSPRPLNSPDLSSYSYLAYDLPMPQAPQLQPPKPRPPATDLSDYSYLAYDLPMPAGALPFMRPPARPAPVPSATDASAGGSASTVTSGSSSSGSGSHSSGTPTAPVSQTITQTSATWHLPKSASPQPFPNALTVPQAVSRAVEGALLQALSQSSGAGSSVAATARTGSGFWPGGSDLNTTRLDGSASYGSGSRSVHAPGQYQQPVNGAGGYAGLSHGGGPQPQYGTNPYGSQPDLYQPMGNFHGTSIASFASTDTKPYQAPYRSHPFPQPTPDIDSLSMRYNSRPSFDGVPQSLIAEGLPMGFPGAAHPSQHSHNPHSHPSHGHGHSQQHQQQPQQHHQPQGIPHGFGGYLGGEGGGGGFSHPTLFPGGDSSSHPIGERRSLYQFLEKADVGVGAESAGVNKPNSSLTDILHNPNPDSAFDPIAWLSGSAMSDPVFSSSNALPSSSHTHHYGSSGSSFGKVAELHAVDSIVGAGSESPATLMEDLDGTVDAEASERALDRRPSAGKGGRRKSGISTADSAKFATAPKSTGNMSKE</sequence>
<feature type="compositionally biased region" description="Pro residues" evidence="1">
    <location>
        <begin position="132"/>
        <end position="141"/>
    </location>
</feature>
<feature type="compositionally biased region" description="Basic and acidic residues" evidence="1">
    <location>
        <begin position="564"/>
        <end position="573"/>
    </location>
</feature>
<protein>
    <submittedName>
        <fullName evidence="2">Uncharacterized protein</fullName>
    </submittedName>
</protein>
<feature type="compositionally biased region" description="Polar residues" evidence="1">
    <location>
        <begin position="597"/>
        <end position="606"/>
    </location>
</feature>
<feature type="non-terminal residue" evidence="2">
    <location>
        <position position="606"/>
    </location>
</feature>
<evidence type="ECO:0000256" key="1">
    <source>
        <dbReference type="SAM" id="MobiDB-lite"/>
    </source>
</evidence>
<organism evidence="2 3">
    <name type="scientific">Rhizophlyctis rosea</name>
    <dbReference type="NCBI Taxonomy" id="64517"/>
    <lineage>
        <taxon>Eukaryota</taxon>
        <taxon>Fungi</taxon>
        <taxon>Fungi incertae sedis</taxon>
        <taxon>Chytridiomycota</taxon>
        <taxon>Chytridiomycota incertae sedis</taxon>
        <taxon>Chytridiomycetes</taxon>
        <taxon>Rhizophlyctidales</taxon>
        <taxon>Rhizophlyctidaceae</taxon>
        <taxon>Rhizophlyctis</taxon>
    </lineage>
</organism>
<feature type="compositionally biased region" description="Gly residues" evidence="1">
    <location>
        <begin position="278"/>
        <end position="291"/>
    </location>
</feature>
<feature type="compositionally biased region" description="Low complexity" evidence="1">
    <location>
        <begin position="399"/>
        <end position="415"/>
    </location>
</feature>
<gene>
    <name evidence="2" type="ORF">HK097_002196</name>
</gene>
<dbReference type="AlphaFoldDB" id="A0AAD5S3M6"/>
<comment type="caution">
    <text evidence="2">The sequence shown here is derived from an EMBL/GenBank/DDBJ whole genome shotgun (WGS) entry which is preliminary data.</text>
</comment>
<feature type="compositionally biased region" description="Basic residues" evidence="1">
    <location>
        <begin position="385"/>
        <end position="398"/>
    </location>
</feature>
<feature type="region of interest" description="Disordered" evidence="1">
    <location>
        <begin position="559"/>
        <end position="606"/>
    </location>
</feature>
<accession>A0AAD5S3M6</accession>
<feature type="compositionally biased region" description="Low complexity" evidence="1">
    <location>
        <begin position="142"/>
        <end position="175"/>
    </location>
</feature>
<feature type="region of interest" description="Disordered" evidence="1">
    <location>
        <begin position="28"/>
        <end position="84"/>
    </location>
</feature>
<keyword evidence="3" id="KW-1185">Reference proteome</keyword>
<feature type="compositionally biased region" description="Polar residues" evidence="1">
    <location>
        <begin position="247"/>
        <end position="264"/>
    </location>
</feature>